<dbReference type="InterPro" id="IPR006311">
    <property type="entry name" value="TAT_signal"/>
</dbReference>
<dbReference type="InterPro" id="IPR015883">
    <property type="entry name" value="Glyco_hydro_20_cat"/>
</dbReference>
<keyword evidence="9" id="KW-1185">Reference proteome</keyword>
<dbReference type="SUPFAM" id="SSF51445">
    <property type="entry name" value="(Trans)glycosidases"/>
    <property type="match status" value="1"/>
</dbReference>
<feature type="domain" description="F5/8 type C" evidence="7">
    <location>
        <begin position="933"/>
        <end position="1086"/>
    </location>
</feature>
<dbReference type="Gene3D" id="3.20.20.80">
    <property type="entry name" value="Glycosidases"/>
    <property type="match status" value="1"/>
</dbReference>
<evidence type="ECO:0000256" key="1">
    <source>
        <dbReference type="ARBA" id="ARBA00001231"/>
    </source>
</evidence>
<dbReference type="InterPro" id="IPR029018">
    <property type="entry name" value="Hex-like_dom2"/>
</dbReference>
<dbReference type="Pfam" id="PF00728">
    <property type="entry name" value="Glyco_hydro_20"/>
    <property type="match status" value="1"/>
</dbReference>
<dbReference type="InterPro" id="IPR025705">
    <property type="entry name" value="Beta_hexosaminidase_sua/sub"/>
</dbReference>
<organism evidence="8 9">
    <name type="scientific">Tessaracoccus lubricantis</name>
    <dbReference type="NCBI Taxonomy" id="545543"/>
    <lineage>
        <taxon>Bacteria</taxon>
        <taxon>Bacillati</taxon>
        <taxon>Actinomycetota</taxon>
        <taxon>Actinomycetes</taxon>
        <taxon>Propionibacteriales</taxon>
        <taxon>Propionibacteriaceae</taxon>
        <taxon>Tessaracoccus</taxon>
    </lineage>
</organism>
<evidence type="ECO:0000256" key="4">
    <source>
        <dbReference type="ARBA" id="ARBA00022801"/>
    </source>
</evidence>
<comment type="catalytic activity">
    <reaction evidence="1">
        <text>Hydrolysis of terminal non-reducing N-acetyl-D-hexosamine residues in N-acetyl-beta-D-hexosaminides.</text>
        <dbReference type="EC" id="3.2.1.52"/>
    </reaction>
</comment>
<evidence type="ECO:0000259" key="7">
    <source>
        <dbReference type="PROSITE" id="PS50022"/>
    </source>
</evidence>
<dbReference type="InterPro" id="IPR015919">
    <property type="entry name" value="Cadherin-like_sf"/>
</dbReference>
<proteinExistence type="inferred from homology"/>
<feature type="domain" description="F5/8 type C" evidence="7">
    <location>
        <begin position="25"/>
        <end position="177"/>
    </location>
</feature>
<evidence type="ECO:0000313" key="9">
    <source>
        <dbReference type="Proteomes" id="UP001501521"/>
    </source>
</evidence>
<evidence type="ECO:0000313" key="8">
    <source>
        <dbReference type="EMBL" id="GAA4904959.1"/>
    </source>
</evidence>
<dbReference type="CDD" id="cd06568">
    <property type="entry name" value="GH20_SpHex_like"/>
    <property type="match status" value="1"/>
</dbReference>
<dbReference type="SUPFAM" id="SSF49313">
    <property type="entry name" value="Cadherin-like"/>
    <property type="match status" value="1"/>
</dbReference>
<reference evidence="9" key="1">
    <citation type="journal article" date="2019" name="Int. J. Syst. Evol. Microbiol.">
        <title>The Global Catalogue of Microorganisms (GCM) 10K type strain sequencing project: providing services to taxonomists for standard genome sequencing and annotation.</title>
        <authorList>
            <consortium name="The Broad Institute Genomics Platform"/>
            <consortium name="The Broad Institute Genome Sequencing Center for Infectious Disease"/>
            <person name="Wu L."/>
            <person name="Ma J."/>
        </authorList>
    </citation>
    <scope>NUCLEOTIDE SEQUENCE [LARGE SCALE GENOMIC DNA]</scope>
    <source>
        <strain evidence="9">JCM 19125</strain>
    </source>
</reference>
<dbReference type="Gene3D" id="2.60.40.10">
    <property type="entry name" value="Immunoglobulins"/>
    <property type="match status" value="1"/>
</dbReference>
<evidence type="ECO:0000256" key="6">
    <source>
        <dbReference type="SAM" id="SignalP"/>
    </source>
</evidence>
<evidence type="ECO:0000256" key="3">
    <source>
        <dbReference type="ARBA" id="ARBA00012663"/>
    </source>
</evidence>
<keyword evidence="5" id="KW-0326">Glycosidase</keyword>
<keyword evidence="4" id="KW-0378">Hydrolase</keyword>
<name>A0ABP9FJK6_9ACTN</name>
<dbReference type="Pfam" id="PF05345">
    <property type="entry name" value="He_PIG"/>
    <property type="match status" value="1"/>
</dbReference>
<evidence type="ECO:0000256" key="2">
    <source>
        <dbReference type="ARBA" id="ARBA00006285"/>
    </source>
</evidence>
<dbReference type="RefSeq" id="WP_345583385.1">
    <property type="nucleotide sequence ID" value="NZ_BAABLV010000036.1"/>
</dbReference>
<comment type="similarity">
    <text evidence="2">Belongs to the glycosyl hydrolase 20 family.</text>
</comment>
<dbReference type="InterPro" id="IPR008979">
    <property type="entry name" value="Galactose-bd-like_sf"/>
</dbReference>
<accession>A0ABP9FJK6</accession>
<dbReference type="SUPFAM" id="SSF55545">
    <property type="entry name" value="beta-N-acetylhexosaminidase-like domain"/>
    <property type="match status" value="1"/>
</dbReference>
<dbReference type="Proteomes" id="UP001501521">
    <property type="component" value="Unassembled WGS sequence"/>
</dbReference>
<keyword evidence="6" id="KW-0732">Signal</keyword>
<dbReference type="PRINTS" id="PR00738">
    <property type="entry name" value="GLHYDRLASE20"/>
</dbReference>
<sequence length="1356" mass="144414">MPRLHTRVSALLTAAALSATFLVAAVTPQARAEEGSNVALASAGATVTASGQEVAGRNGPELAVDGDASTRWSSNTSDSAWMQVKLARPTVVHHVTIQWEAACAARYKLQASADGVAWVDATAELTPTCGTSDTQAFTQGTTASTAYQYVRMQSIERTPIGGTKYGVSLYEFEVWDGPVPAPSSAGLSLVPLPVSVTQHDGDPFQLTPGVTIVARGEASAVGHQLRQAMTTPTGLALPVHEVDGGPTTDVIELVIDPTYEAISATNASEGYRLNVTAAKVTITAAAAHGLWNGTRTLLQLLPPLINETQRTLRTRWSIKPVTIEDAPRFGYRSIMADVARSFLTVDEVKSIIDTMSSYKMSHLRLHLADDQGWRIQITNDGKDPADPVDYSRLTSIGGKSAMLDHPNGSLRELGRVGFYTQDDYRELVRYAKERFVTIVPEIDVPGHTNALLHAIPQLNTANSLPAVTAYGTPVEHNDGRVGRSSLDVRSEQTWRSMRHIFGQVMDLTDGGIIHVGGDEVHSTSAADAAYFVEQMTKIVRDAGKTPMGWNEYAKGDKLQGGDIIQAWYMNNQGELDAVLNSVQRGSKVVVAEGYHSYLDMKYTAKTPIGLTWLAMGDLDKYYSWDPAAVKWPLATGTIPESAILGVEAPLWSESVRGGDQAEFLIFPRAISHAEVGWTPQAQRSLPDFLGRMSGQGARLLAAGQNFYDSPKVAWGTDLAGTDAFVPLRETRVEAAVLLAPGTKVSADGRSVAVDSVDDADGPGNSTLAEPLTATIDFGDGTAPVRATFVPTQERDALHAGGRYTVGAEHAYAAGSHTATVTFSDGRVASASVTAGSGYGLGVPEPTFNECVAPKATMEAPTVRDDARLFVDVEGLEWDGWATVTVDGAVQGRVRTDGEGKAFASVYLPYGMASGQHLLRFTDSTGRFAEKVVTVDSLVPAPSGRALAPVGVTASSVATNEAAPNGLAAAAIDGDRGTFWHSQWSSPVPPYPHTLTVDLGEVTDVHSLNWVPRQSSASGQVKDVEIRVSDTTAFAAGPAVTATLGAGETPTMIDVDAIGRYVQVKMTAPQNATQAFASVGELELRGLLPGESEPAPGSLTPDVYELPAGCVPVIAPIAAQNGTFGQPLSIQVNVTRGSEPYHFAVKGLPAPLTISPHGQIFGTPGTVGVYHPVVTVTDDAGQVATVTFRLTLAQAAPTESPTPTVRPTTTPPAGEFIRTVPYTLPGTHDFNGRQWMTTCEAYSQTERCRTDIWATVVRVDNGRFVRESGWAFNNLTYLPFMTRTAWKGNPLGQAGEFTSGARQWRTECDTPATGRGACRSYTMTTVYAAKPKATGGYAFSQSNQWVFNNIVMFKPGS</sequence>
<feature type="chain" id="PRO_5045989961" description="beta-N-acetylhexosaminidase" evidence="6">
    <location>
        <begin position="25"/>
        <end position="1356"/>
    </location>
</feature>
<protein>
    <recommendedName>
        <fullName evidence="3">beta-N-acetylhexosaminidase</fullName>
        <ecNumber evidence="3">3.2.1.52</ecNumber>
    </recommendedName>
</protein>
<dbReference type="PANTHER" id="PTHR22600:SF57">
    <property type="entry name" value="BETA-N-ACETYLHEXOSAMINIDASE"/>
    <property type="match status" value="1"/>
</dbReference>
<dbReference type="EMBL" id="BAABLV010000036">
    <property type="protein sequence ID" value="GAA4904959.1"/>
    <property type="molecule type" value="Genomic_DNA"/>
</dbReference>
<dbReference type="Gene3D" id="2.60.120.260">
    <property type="entry name" value="Galactose-binding domain-like"/>
    <property type="match status" value="2"/>
</dbReference>
<feature type="signal peptide" evidence="6">
    <location>
        <begin position="1"/>
        <end position="24"/>
    </location>
</feature>
<comment type="caution">
    <text evidence="8">The sequence shown here is derived from an EMBL/GenBank/DDBJ whole genome shotgun (WGS) entry which is preliminary data.</text>
</comment>
<dbReference type="Pfam" id="PF02838">
    <property type="entry name" value="Glyco_hydro_20b"/>
    <property type="match status" value="1"/>
</dbReference>
<gene>
    <name evidence="8" type="ORF">GCM10025789_25230</name>
</gene>
<dbReference type="PANTHER" id="PTHR22600">
    <property type="entry name" value="BETA-HEXOSAMINIDASE"/>
    <property type="match status" value="1"/>
</dbReference>
<dbReference type="InterPro" id="IPR017853">
    <property type="entry name" value="GH"/>
</dbReference>
<dbReference type="PROSITE" id="PS51318">
    <property type="entry name" value="TAT"/>
    <property type="match status" value="1"/>
</dbReference>
<dbReference type="SUPFAM" id="SSF49785">
    <property type="entry name" value="Galactose-binding domain-like"/>
    <property type="match status" value="2"/>
</dbReference>
<dbReference type="InterPro" id="IPR013783">
    <property type="entry name" value="Ig-like_fold"/>
</dbReference>
<evidence type="ECO:0000256" key="5">
    <source>
        <dbReference type="ARBA" id="ARBA00023295"/>
    </source>
</evidence>
<dbReference type="PROSITE" id="PS50022">
    <property type="entry name" value="FA58C_3"/>
    <property type="match status" value="2"/>
</dbReference>
<dbReference type="EC" id="3.2.1.52" evidence="3"/>
<dbReference type="InterPro" id="IPR000421">
    <property type="entry name" value="FA58C"/>
</dbReference>
<dbReference type="Pfam" id="PF00754">
    <property type="entry name" value="F5_F8_type_C"/>
    <property type="match status" value="2"/>
</dbReference>
<dbReference type="InterPro" id="IPR015882">
    <property type="entry name" value="HEX_bac_N"/>
</dbReference>
<dbReference type="Gene3D" id="3.30.379.10">
    <property type="entry name" value="Chitobiase/beta-hexosaminidase domain 2-like"/>
    <property type="match status" value="1"/>
</dbReference>